<dbReference type="EMBL" id="CP025120">
    <property type="protein sequence ID" value="AUD78485.1"/>
    <property type="molecule type" value="Genomic_DNA"/>
</dbReference>
<comment type="caution">
    <text evidence="1">Lacks conserved residue(s) required for the propagation of feature annotation.</text>
</comment>
<keyword evidence="1" id="KW-0812">Transmembrane</keyword>
<dbReference type="KEGG" id="kpd:CW740_04140"/>
<gene>
    <name evidence="1" type="primary">lapA</name>
    <name evidence="2" type="ORF">CW740_04140</name>
</gene>
<feature type="coiled-coil region" evidence="1">
    <location>
        <begin position="64"/>
        <end position="91"/>
    </location>
</feature>
<protein>
    <recommendedName>
        <fullName evidence="1">Probable lipopolysaccharide assembly protein A</fullName>
    </recommendedName>
</protein>
<dbReference type="OrthoDB" id="6198090at2"/>
<comment type="function">
    <text evidence="1">Involved in the assembly of lipopolysaccharide (LPS).</text>
</comment>
<comment type="similarity">
    <text evidence="1">Belongs to the LapA family.</text>
</comment>
<dbReference type="Proteomes" id="UP000232693">
    <property type="component" value="Chromosome"/>
</dbReference>
<dbReference type="InterPro" id="IPR010445">
    <property type="entry name" value="LapA_dom"/>
</dbReference>
<keyword evidence="1" id="KW-1133">Transmembrane helix</keyword>
<proteinExistence type="inferred from homology"/>
<keyword evidence="1" id="KW-0472">Membrane</keyword>
<dbReference type="InterPro" id="IPR032906">
    <property type="entry name" value="LapA"/>
</dbReference>
<dbReference type="Pfam" id="PF06305">
    <property type="entry name" value="LapA_dom"/>
    <property type="match status" value="1"/>
</dbReference>
<keyword evidence="1" id="KW-0997">Cell inner membrane</keyword>
<dbReference type="AlphaFoldDB" id="A0A2K9A3P3"/>
<sequence>MRQLFAIILFIALLIISTVFALNNNQPIVVDYLFGESELALSTLIFWVALIGLLLGILAMTVALLKLRVQLKRCKNRLSKAEQELKNLRTAPVKDTV</sequence>
<accession>A0A2K9A3P3</accession>
<keyword evidence="1" id="KW-1003">Cell membrane</keyword>
<dbReference type="GO" id="GO:0008653">
    <property type="term" value="P:lipopolysaccharide metabolic process"/>
    <property type="evidence" value="ECO:0007669"/>
    <property type="project" value="InterPro"/>
</dbReference>
<reference evidence="2 3" key="1">
    <citation type="submission" date="2017-12" db="EMBL/GenBank/DDBJ databases">
        <title>Kangiella profundi FT102 completed genome.</title>
        <authorList>
            <person name="Xu J."/>
            <person name="Wang J."/>
            <person name="Lu Y."/>
        </authorList>
    </citation>
    <scope>NUCLEOTIDE SEQUENCE [LARGE SCALE GENOMIC DNA]</scope>
    <source>
        <strain evidence="2 3">FT102</strain>
    </source>
</reference>
<keyword evidence="3" id="KW-1185">Reference proteome</keyword>
<dbReference type="RefSeq" id="WP_106646354.1">
    <property type="nucleotide sequence ID" value="NZ_CP025120.1"/>
</dbReference>
<organism evidence="2 3">
    <name type="scientific">Kangiella profundi</name>
    <dbReference type="NCBI Taxonomy" id="1561924"/>
    <lineage>
        <taxon>Bacteria</taxon>
        <taxon>Pseudomonadati</taxon>
        <taxon>Pseudomonadota</taxon>
        <taxon>Gammaproteobacteria</taxon>
        <taxon>Kangiellales</taxon>
        <taxon>Kangiellaceae</taxon>
        <taxon>Kangiella</taxon>
    </lineage>
</organism>
<name>A0A2K9A3P3_9GAMM</name>
<dbReference type="HAMAP" id="MF_01948">
    <property type="entry name" value="LPS_assembly_LapA"/>
    <property type="match status" value="1"/>
</dbReference>
<evidence type="ECO:0000313" key="3">
    <source>
        <dbReference type="Proteomes" id="UP000232693"/>
    </source>
</evidence>
<comment type="subcellular location">
    <subcellularLocation>
        <location evidence="1">Cell inner membrane</location>
        <topology evidence="1">Single-pass membrane protein</topology>
    </subcellularLocation>
</comment>
<dbReference type="PANTHER" id="PTHR41335">
    <property type="entry name" value="MEMBRANE PROTEIN-RELATED"/>
    <property type="match status" value="1"/>
</dbReference>
<dbReference type="PANTHER" id="PTHR41335:SF1">
    <property type="entry name" value="MEMBRANE PROTEIN"/>
    <property type="match status" value="1"/>
</dbReference>
<dbReference type="GO" id="GO:0005886">
    <property type="term" value="C:plasma membrane"/>
    <property type="evidence" value="ECO:0007669"/>
    <property type="project" value="UniProtKB-SubCell"/>
</dbReference>
<evidence type="ECO:0000313" key="2">
    <source>
        <dbReference type="EMBL" id="AUD78485.1"/>
    </source>
</evidence>
<feature type="transmembrane region" description="Helical" evidence="1">
    <location>
        <begin position="45"/>
        <end position="67"/>
    </location>
</feature>
<keyword evidence="1" id="KW-0175">Coiled coil</keyword>
<evidence type="ECO:0000256" key="1">
    <source>
        <dbReference type="HAMAP-Rule" id="MF_01948"/>
    </source>
</evidence>